<keyword evidence="2" id="KW-1185">Reference proteome</keyword>
<comment type="caution">
    <text evidence="1">The sequence shown here is derived from an EMBL/GenBank/DDBJ whole genome shotgun (WGS) entry which is preliminary data.</text>
</comment>
<proteinExistence type="predicted"/>
<feature type="non-terminal residue" evidence="1">
    <location>
        <position position="114"/>
    </location>
</feature>
<protein>
    <submittedName>
        <fullName evidence="1">Uncharacterized protein</fullName>
    </submittedName>
</protein>
<dbReference type="Proteomes" id="UP000242180">
    <property type="component" value="Unassembled WGS sequence"/>
</dbReference>
<dbReference type="AlphaFoldDB" id="A0A1X2HF52"/>
<organism evidence="1 2">
    <name type="scientific">Syncephalastrum racemosum</name>
    <name type="common">Filamentous fungus</name>
    <dbReference type="NCBI Taxonomy" id="13706"/>
    <lineage>
        <taxon>Eukaryota</taxon>
        <taxon>Fungi</taxon>
        <taxon>Fungi incertae sedis</taxon>
        <taxon>Mucoromycota</taxon>
        <taxon>Mucoromycotina</taxon>
        <taxon>Mucoromycetes</taxon>
        <taxon>Mucorales</taxon>
        <taxon>Syncephalastraceae</taxon>
        <taxon>Syncephalastrum</taxon>
    </lineage>
</organism>
<dbReference type="EMBL" id="MCGN01000004">
    <property type="protein sequence ID" value="ORY97532.1"/>
    <property type="molecule type" value="Genomic_DNA"/>
</dbReference>
<evidence type="ECO:0000313" key="2">
    <source>
        <dbReference type="Proteomes" id="UP000242180"/>
    </source>
</evidence>
<dbReference type="InParanoid" id="A0A1X2HF52"/>
<name>A0A1X2HF52_SYNRA</name>
<evidence type="ECO:0000313" key="1">
    <source>
        <dbReference type="EMBL" id="ORY97532.1"/>
    </source>
</evidence>
<sequence>MRHTTPLPRGRCVKSMDPMRILNIEEKTYFFSKSVMCTEYRIDLLPVRERIPHESGNMLMGGDMARKFSPPLQLKLLYCTRHFLFFLVLCIHTFPLMQCQLPLPRRHLVLLLSL</sequence>
<reference evidence="1 2" key="1">
    <citation type="submission" date="2016-07" db="EMBL/GenBank/DDBJ databases">
        <title>Pervasive Adenine N6-methylation of Active Genes in Fungi.</title>
        <authorList>
            <consortium name="DOE Joint Genome Institute"/>
            <person name="Mondo S.J."/>
            <person name="Dannebaum R.O."/>
            <person name="Kuo R.C."/>
            <person name="Labutti K."/>
            <person name="Haridas S."/>
            <person name="Kuo A."/>
            <person name="Salamov A."/>
            <person name="Ahrendt S.R."/>
            <person name="Lipzen A."/>
            <person name="Sullivan W."/>
            <person name="Andreopoulos W.B."/>
            <person name="Clum A."/>
            <person name="Lindquist E."/>
            <person name="Daum C."/>
            <person name="Ramamoorthy G.K."/>
            <person name="Gryganskyi A."/>
            <person name="Culley D."/>
            <person name="Magnuson J.K."/>
            <person name="James T.Y."/>
            <person name="O'Malley M.A."/>
            <person name="Stajich J.E."/>
            <person name="Spatafora J.W."/>
            <person name="Visel A."/>
            <person name="Grigoriev I.V."/>
        </authorList>
    </citation>
    <scope>NUCLEOTIDE SEQUENCE [LARGE SCALE GENOMIC DNA]</scope>
    <source>
        <strain evidence="1 2">NRRL 2496</strain>
    </source>
</reference>
<gene>
    <name evidence="1" type="ORF">BCR43DRAFT_489932</name>
</gene>
<accession>A0A1X2HF52</accession>